<dbReference type="Pfam" id="PF04118">
    <property type="entry name" value="Dopey_N"/>
    <property type="match status" value="1"/>
</dbReference>
<evidence type="ECO:0000256" key="8">
    <source>
        <dbReference type="SAM" id="Phobius"/>
    </source>
</evidence>
<dbReference type="GO" id="GO:0000139">
    <property type="term" value="C:Golgi membrane"/>
    <property type="evidence" value="ECO:0007669"/>
    <property type="project" value="UniProtKB-SubCell"/>
</dbReference>
<dbReference type="GO" id="GO:0005768">
    <property type="term" value="C:endosome"/>
    <property type="evidence" value="ECO:0007669"/>
    <property type="project" value="TreeGrafter"/>
</dbReference>
<feature type="compositionally biased region" description="Basic and acidic residues" evidence="7">
    <location>
        <begin position="1"/>
        <end position="24"/>
    </location>
</feature>
<comment type="similarity">
    <text evidence="6">Belongs to the DOP1 family.</text>
</comment>
<proteinExistence type="inferred from homology"/>
<evidence type="ECO:0000313" key="13">
    <source>
        <dbReference type="Proteomes" id="UP000245699"/>
    </source>
</evidence>
<dbReference type="GO" id="GO:0015031">
    <property type="term" value="P:protein transport"/>
    <property type="evidence" value="ECO:0007669"/>
    <property type="project" value="UniProtKB-KW"/>
</dbReference>
<feature type="transmembrane region" description="Helical" evidence="8">
    <location>
        <begin position="1345"/>
        <end position="1366"/>
    </location>
</feature>
<comment type="subcellular location">
    <subcellularLocation>
        <location evidence="1">Golgi apparatus membrane</location>
        <topology evidence="1">Peripheral membrane protein</topology>
    </subcellularLocation>
</comment>
<dbReference type="InterPro" id="IPR040314">
    <property type="entry name" value="DOP1"/>
</dbReference>
<reference evidence="12 13" key="1">
    <citation type="journal article" date="2018" name="MBio">
        <title>Comparative Genomics Reveals the Core Gene Toolbox for the Fungus-Insect Symbiosis.</title>
        <authorList>
            <person name="Wang Y."/>
            <person name="Stata M."/>
            <person name="Wang W."/>
            <person name="Stajich J.E."/>
            <person name="White M.M."/>
            <person name="Moncalvo J.M."/>
        </authorList>
    </citation>
    <scope>NUCLEOTIDE SEQUENCE [LARGE SCALE GENOMIC DNA]</scope>
    <source>
        <strain evidence="12 13">AUS-77-4</strain>
    </source>
</reference>
<evidence type="ECO:0000313" key="12">
    <source>
        <dbReference type="EMBL" id="PVU99027.1"/>
    </source>
</evidence>
<evidence type="ECO:0000256" key="5">
    <source>
        <dbReference type="ARBA" id="ARBA00023136"/>
    </source>
</evidence>
<evidence type="ECO:0000256" key="7">
    <source>
        <dbReference type="SAM" id="MobiDB-lite"/>
    </source>
</evidence>
<dbReference type="GO" id="GO:0005829">
    <property type="term" value="C:cytosol"/>
    <property type="evidence" value="ECO:0007669"/>
    <property type="project" value="GOC"/>
</dbReference>
<evidence type="ECO:0000256" key="6">
    <source>
        <dbReference type="ARBA" id="ARBA00046326"/>
    </source>
</evidence>
<keyword evidence="8" id="KW-1133">Transmembrane helix</keyword>
<protein>
    <submittedName>
        <fullName evidence="12">Uncharacterized protein</fullName>
    </submittedName>
</protein>
<keyword evidence="3" id="KW-0653">Protein transport</keyword>
<feature type="domain" description="DOP1 N-terminal" evidence="9">
    <location>
        <begin position="58"/>
        <end position="342"/>
    </location>
</feature>
<evidence type="ECO:0000259" key="11">
    <source>
        <dbReference type="Pfam" id="PF24598"/>
    </source>
</evidence>
<dbReference type="GO" id="GO:0006895">
    <property type="term" value="P:Golgi to endosome transport"/>
    <property type="evidence" value="ECO:0007669"/>
    <property type="project" value="InterPro"/>
</dbReference>
<sequence length="2535" mass="288833">MDIEKKSLESKPNQQKDETIEPKKKTNTNSSDFQEKDLSFNHRDHLANIGKVDNSADPQYIKYVQTVERSLQSFEYVTEWADITAFLSKLSRVFESFEIYSTIPEKETVAKRLAQCLNPALPTGVHQKALKMYEQIFTKVGLDQLVPDLNLYAMGLYPYVRNASITTKEQSVDILKTFFLPIVTKNLDYLAHFLVAILSGMEEEKSSISSKCLSILRIVEEKVDRDIFFKTLFYVLSSSPIDRAETLKLLSVRLPVMDSPQQIDEIFGHNANLITGGLCSSLQDESVMTVRAALDLLVLKFPLDKNALPENYYVELVRYSIQILLRKDMSLNRRLYMWWLGGSDDSKKQLEHFVENSLCFVVTMFKNWFSTISKNEFEYKELLIPFRILVALMDKHDIARHVLNQIFLTLLETLKSKHENSIKENIKIDNRTQQTIRNFFEMVNPHFLWSQLSLLSFRNIPEYKDLNSANLGKKIKRFESDIMTYSLFMDVYIPDTNGKTSNIHMLMQFLMLLSISRHISQYGSVLGLAQEVHHTLKIAVVIFMRISLKSLEYKDGFANNIMDIDYENFDSMDYVQNYYFGNEQTRKQKDIENFSSFPKTVQHKKDVKETKQQSEIVLIISSINILKSLIKDAPTSNLLPIGFEDACQLLQQLVYYVVSTVMEEISTNTKLGKNQSSCYNQHCMVDQNTDYIHSLLYIASFSKNFQIVKCAIDTIIRLMKLKYSIKKPLLLNKVSILSTSDLQIPAGTRKKTNILGMITYNLWGFVGQPASNDAVLYIELLSEIYGEKTMITLIDQAMKNSNKLSGLEVQAFFDFWQLIYINNESSVQNIEDTNQNDSPKKSQLFNKAVISTKSNFPYFPLLISCLTTSFSLFDNTNLLRMAEHNAYNLFGNVLNHKLKGKIYANTALNRVAENNIEIILLPLLQAIHLFINQLVHHSRSYRLSDNSLNGAIYQDKIFSFNFEPVLLYLQLIKKIISMFPQSAEKFLASSWIDYGWVLYKENETYNSNLKGGGIATLKKDTKHIVNQVDPNILFDGHLNFFERFGLIEDKNYKSKAPETWLEASISLVSALINMEYILCNSKESGFRTENKKTTDTKNQQNPNVSNTEKNLLVGKAHLINFQNPQTLDVKIAAFSLLDVLITPKIDCSKVAISFNSCVLVLDSAIRLLMEPENNLTFKESKLKLQTHSRAYSVISKLSGFVSNPCKCTSCNKESSENTHINIIDRLERLFVNLTGSEIFANSFIYSFPVISLPKAFNEPDFVTICKLWGNVSWTLCRILNNYFRKAASKKIGNNLTDSKPMRAFTFLILKIAPTLLQSINNLVLNHGLKLCENGFERVYESNSEIFIIVINIYSAAVGLVLSYIHIMPTMHLKFDKTPSIRLIESLKSYFKVQNKESKAEGYDSVTKNIQEIVENQGRGSSFLLKDFVHIFSSIWELNEFRILQNSTKDKKETQFLSLDHKKVHKIFAQGSINIKKTLSSCFNNLWNINASELALAIASSFEGNCGMWTFLLFEPLDYTKLALLCENDSYSEPASNYSTLDGYSPRKSNTQYHRRNTNSSWSTSVLGQKSDFSDAHTLLSNKEFRMYTELIEQENQFENILKSFSFLDIFEPSEEKHSNNNFSINELKLKKDLQMVTNLMFHATSRIKHHINRNNKNIAHMGNEGGLILSNPGHSLFSNLSDIGILRAIELLLETRVLDIIGCRPYSLFNKSSEQAIENCWTGFNNKFSIEMAMKAGILDFSSSVLSLIKLLDSPEVIEKPWLPFFLRTCVSSVRLLTLFVPRKNFGDGPNKVVDTNASTLIMFRDQSESVFSKNIEKVILYLGKLVSGFHWLNRKGKLPSAWELLESRKNLEFSEVGKTSSNIKSRDYVFPGVGRESSYANFSFSGMEMDCKSGVSCEDSALLFVYRASGFQDPLFYWNRDDVIEQILIVLATNVLPNLNYIFSSNSHLQTSIALFVSNVVNPLSRDLVLETHASCFSNYLEDLISSSNESPEKYTNGVSILSENLTNGNVNFKENSSGDLEILENPSLRNITGIDVSNLSRNFISNCSDQPSRIYILILDSMVALGLHTNFAKPLFRAVWDHYNDNKFFTLQRTAFSPFPLNKEFGDTEKQSNQNNSSNLNQKQVLPNTFVTAALSSSAIRWRVLLQMCASNDREKFSELLLKLGSSSTTTLFTSKAQEAMQKAYTLRRITTLIWAGQHDQYLSSFPTIQERLVELIKNHSYKNMISEIYLCLRVILCRMGSGRLSSMWPVIITETSKIILSYFLLNKKGVDKDDFASANVLLACCKFLDLLMVLNPSDFMIHSSVFISTDIRKSRYSENEELERVYSREKSGSSYLSSSVANYMSTAELKASFESSSNYTGLLDQLGKHFSVLSQGLEFKTSSPVDKDVDFGNNMLDICLEADKNDMDNDSSHNDLYCGTKDSVRFRDLLLTMPYIQSPLDLTQFLNKASNNSYNMTVIGIQPDFSLIEAVLEQDLMVFYDFSATTSLPNKEKHKHDIDMNINTKLGLSNNIENHGNSAISGSSVGSFGTFN</sequence>
<comment type="caution">
    <text evidence="12">The sequence shown here is derived from an EMBL/GenBank/DDBJ whole genome shotgun (WGS) entry which is preliminary data.</text>
</comment>
<name>A0A2T9Z362_9FUNG</name>
<dbReference type="PANTHER" id="PTHR14042">
    <property type="entry name" value="DOPEY-RELATED"/>
    <property type="match status" value="1"/>
</dbReference>
<dbReference type="EMBL" id="MBFT01000057">
    <property type="protein sequence ID" value="PVU99027.1"/>
    <property type="molecule type" value="Genomic_DNA"/>
</dbReference>
<feature type="transmembrane region" description="Helical" evidence="8">
    <location>
        <begin position="1303"/>
        <end position="1324"/>
    </location>
</feature>
<evidence type="ECO:0000259" key="10">
    <source>
        <dbReference type="Pfam" id="PF24597"/>
    </source>
</evidence>
<dbReference type="STRING" id="61424.A0A2T9Z362"/>
<dbReference type="InterPro" id="IPR056458">
    <property type="entry name" value="TPR_DOP1_M"/>
</dbReference>
<keyword evidence="8" id="KW-0812">Transmembrane</keyword>
<keyword evidence="4" id="KW-0333">Golgi apparatus</keyword>
<feature type="domain" description="DOP1-like middle TPR" evidence="10">
    <location>
        <begin position="380"/>
        <end position="455"/>
    </location>
</feature>
<dbReference type="InterPro" id="IPR007249">
    <property type="entry name" value="DOP1_N"/>
</dbReference>
<organism evidence="12 13">
    <name type="scientific">Furculomyces boomerangus</name>
    <dbReference type="NCBI Taxonomy" id="61424"/>
    <lineage>
        <taxon>Eukaryota</taxon>
        <taxon>Fungi</taxon>
        <taxon>Fungi incertae sedis</taxon>
        <taxon>Zoopagomycota</taxon>
        <taxon>Kickxellomycotina</taxon>
        <taxon>Harpellomycetes</taxon>
        <taxon>Harpellales</taxon>
        <taxon>Harpellaceae</taxon>
        <taxon>Furculomyces</taxon>
    </lineage>
</organism>
<keyword evidence="13" id="KW-1185">Reference proteome</keyword>
<dbReference type="GO" id="GO:0005802">
    <property type="term" value="C:trans-Golgi network"/>
    <property type="evidence" value="ECO:0007669"/>
    <property type="project" value="TreeGrafter"/>
</dbReference>
<dbReference type="Proteomes" id="UP000245699">
    <property type="component" value="Unassembled WGS sequence"/>
</dbReference>
<evidence type="ECO:0000256" key="3">
    <source>
        <dbReference type="ARBA" id="ARBA00022927"/>
    </source>
</evidence>
<keyword evidence="2" id="KW-0813">Transport</keyword>
<gene>
    <name evidence="12" type="ORF">BB559_001081</name>
</gene>
<accession>A0A2T9Z362</accession>
<evidence type="ECO:0000256" key="4">
    <source>
        <dbReference type="ARBA" id="ARBA00023034"/>
    </source>
</evidence>
<feature type="domain" description="DOP1-like C-terminal" evidence="11">
    <location>
        <begin position="2138"/>
        <end position="2318"/>
    </location>
</feature>
<keyword evidence="5 8" id="KW-0472">Membrane</keyword>
<dbReference type="Pfam" id="PF24598">
    <property type="entry name" value="DOP1_C"/>
    <property type="match status" value="1"/>
</dbReference>
<dbReference type="InterPro" id="IPR056457">
    <property type="entry name" value="DOP1_C"/>
</dbReference>
<evidence type="ECO:0000256" key="1">
    <source>
        <dbReference type="ARBA" id="ARBA00004395"/>
    </source>
</evidence>
<evidence type="ECO:0000256" key="2">
    <source>
        <dbReference type="ARBA" id="ARBA00022448"/>
    </source>
</evidence>
<feature type="region of interest" description="Disordered" evidence="7">
    <location>
        <begin position="1"/>
        <end position="37"/>
    </location>
</feature>
<dbReference type="Pfam" id="PF24597">
    <property type="entry name" value="TPR_DOP1_M"/>
    <property type="match status" value="1"/>
</dbReference>
<dbReference type="OrthoDB" id="297643at2759"/>
<dbReference type="PANTHER" id="PTHR14042:SF24">
    <property type="entry name" value="PROTEIN DOPEY-1 HOMOLOG"/>
    <property type="match status" value="1"/>
</dbReference>
<evidence type="ECO:0000259" key="9">
    <source>
        <dbReference type="Pfam" id="PF04118"/>
    </source>
</evidence>